<dbReference type="eggNOG" id="COG0346">
    <property type="taxonomic scope" value="Bacteria"/>
</dbReference>
<sequence>MLEIEELNHVAIYVKNVEVSSEFYKSILCLSPLPRPDFNFPGAWFRLGSRQELHLIGNRAEDLIFHKRHHFALKIRSASAAEQWLKEKEVAFAGPKPRPDGAIQIFLQDPDGYYIELFEL</sequence>
<dbReference type="InterPro" id="IPR004360">
    <property type="entry name" value="Glyas_Fos-R_dOase_dom"/>
</dbReference>
<dbReference type="Proteomes" id="UP000011135">
    <property type="component" value="Unassembled WGS sequence"/>
</dbReference>
<proteinExistence type="predicted"/>
<feature type="domain" description="VOC" evidence="1">
    <location>
        <begin position="6"/>
        <end position="120"/>
    </location>
</feature>
<evidence type="ECO:0000313" key="2">
    <source>
        <dbReference type="EMBL" id="ELR69821.1"/>
    </source>
</evidence>
<keyword evidence="3" id="KW-1185">Reference proteome</keyword>
<dbReference type="EMBL" id="AMZN01000066">
    <property type="protein sequence ID" value="ELR69821.1"/>
    <property type="molecule type" value="Genomic_DNA"/>
</dbReference>
<evidence type="ECO:0000259" key="1">
    <source>
        <dbReference type="PROSITE" id="PS51819"/>
    </source>
</evidence>
<dbReference type="PANTHER" id="PTHR46142">
    <property type="match status" value="1"/>
</dbReference>
<dbReference type="OrthoDB" id="192739at2"/>
<organism evidence="2 3">
    <name type="scientific">Fulvivirga imtechensis AK7</name>
    <dbReference type="NCBI Taxonomy" id="1237149"/>
    <lineage>
        <taxon>Bacteria</taxon>
        <taxon>Pseudomonadati</taxon>
        <taxon>Bacteroidota</taxon>
        <taxon>Cytophagia</taxon>
        <taxon>Cytophagales</taxon>
        <taxon>Fulvivirgaceae</taxon>
        <taxon>Fulvivirga</taxon>
    </lineage>
</organism>
<dbReference type="Pfam" id="PF00903">
    <property type="entry name" value="Glyoxalase"/>
    <property type="match status" value="1"/>
</dbReference>
<dbReference type="AlphaFoldDB" id="L8JLL9"/>
<comment type="caution">
    <text evidence="2">The sequence shown here is derived from an EMBL/GenBank/DDBJ whole genome shotgun (WGS) entry which is preliminary data.</text>
</comment>
<dbReference type="InterPro" id="IPR037523">
    <property type="entry name" value="VOC_core"/>
</dbReference>
<accession>L8JLL9</accession>
<dbReference type="InterPro" id="IPR029068">
    <property type="entry name" value="Glyas_Bleomycin-R_OHBP_Dase"/>
</dbReference>
<reference evidence="2 3" key="1">
    <citation type="submission" date="2012-12" db="EMBL/GenBank/DDBJ databases">
        <title>Genome assembly of Fulvivirga imtechensis AK7.</title>
        <authorList>
            <person name="Nupur N."/>
            <person name="Khatri I."/>
            <person name="Kumar R."/>
            <person name="Subramanian S."/>
            <person name="Pinnaka A."/>
        </authorList>
    </citation>
    <scope>NUCLEOTIDE SEQUENCE [LARGE SCALE GENOMIC DNA]</scope>
    <source>
        <strain evidence="2 3">AK7</strain>
    </source>
</reference>
<dbReference type="PANTHER" id="PTHR46142:SF3">
    <property type="entry name" value="F18B13.24 PROTEIN"/>
    <property type="match status" value="1"/>
</dbReference>
<name>L8JLL9_9BACT</name>
<gene>
    <name evidence="2" type="ORF">C900_04524</name>
</gene>
<dbReference type="RefSeq" id="WP_009581712.1">
    <property type="nucleotide sequence ID" value="NZ_AMZN01000066.1"/>
</dbReference>
<evidence type="ECO:0000313" key="3">
    <source>
        <dbReference type="Proteomes" id="UP000011135"/>
    </source>
</evidence>
<dbReference type="SUPFAM" id="SSF54593">
    <property type="entry name" value="Glyoxalase/Bleomycin resistance protein/Dihydroxybiphenyl dioxygenase"/>
    <property type="match status" value="1"/>
</dbReference>
<dbReference type="PROSITE" id="PS51819">
    <property type="entry name" value="VOC"/>
    <property type="match status" value="1"/>
</dbReference>
<dbReference type="Gene3D" id="3.10.180.10">
    <property type="entry name" value="2,3-Dihydroxybiphenyl 1,2-Dioxygenase, domain 1"/>
    <property type="match status" value="1"/>
</dbReference>
<dbReference type="STRING" id="1237149.C900_04524"/>
<protein>
    <recommendedName>
        <fullName evidence="1">VOC domain-containing protein</fullName>
    </recommendedName>
</protein>